<dbReference type="InterPro" id="IPR050111">
    <property type="entry name" value="C-type_lectin/snaclec_domain"/>
</dbReference>
<feature type="domain" description="C-type lectin" evidence="2">
    <location>
        <begin position="30"/>
        <end position="130"/>
    </location>
</feature>
<sequence>MWKHLTFLYLALATTAGQKPDKSGWTYFEKTGFQYRVFHQPSKFAEAQRLCQNYGAEVASIHSQEENDLIYEMSSYDKKPGKGQQGREFMWIGLKKHGKKWTWIDKTPVDFTAWAKYQPDDWNNSEKCGQ</sequence>
<dbReference type="InterPro" id="IPR001304">
    <property type="entry name" value="C-type_lectin-like"/>
</dbReference>
<dbReference type="InterPro" id="IPR016187">
    <property type="entry name" value="CTDL_fold"/>
</dbReference>
<feature type="non-terminal residue" evidence="3">
    <location>
        <position position="130"/>
    </location>
</feature>
<evidence type="ECO:0000259" key="2">
    <source>
        <dbReference type="PROSITE" id="PS50041"/>
    </source>
</evidence>
<feature type="signal peptide" evidence="1">
    <location>
        <begin position="1"/>
        <end position="17"/>
    </location>
</feature>
<dbReference type="SUPFAM" id="SSF56436">
    <property type="entry name" value="C-type lectin-like"/>
    <property type="match status" value="1"/>
</dbReference>
<dbReference type="InterPro" id="IPR016186">
    <property type="entry name" value="C-type_lectin-like/link_sf"/>
</dbReference>
<dbReference type="EMBL" id="WIXE01002329">
    <property type="protein sequence ID" value="KAK5984907.1"/>
    <property type="molecule type" value="Genomic_DNA"/>
</dbReference>
<gene>
    <name evidence="3" type="ORF">GCK32_019070</name>
</gene>
<feature type="chain" id="PRO_5042966459" description="C-type lectin domain-containing protein" evidence="1">
    <location>
        <begin position="18"/>
        <end position="130"/>
    </location>
</feature>
<keyword evidence="1" id="KW-0732">Signal</keyword>
<organism evidence="3 4">
    <name type="scientific">Trichostrongylus colubriformis</name>
    <name type="common">Black scour worm</name>
    <dbReference type="NCBI Taxonomy" id="6319"/>
    <lineage>
        <taxon>Eukaryota</taxon>
        <taxon>Metazoa</taxon>
        <taxon>Ecdysozoa</taxon>
        <taxon>Nematoda</taxon>
        <taxon>Chromadorea</taxon>
        <taxon>Rhabditida</taxon>
        <taxon>Rhabditina</taxon>
        <taxon>Rhabditomorpha</taxon>
        <taxon>Strongyloidea</taxon>
        <taxon>Trichostrongylidae</taxon>
        <taxon>Trichostrongylus</taxon>
    </lineage>
</organism>
<evidence type="ECO:0000256" key="1">
    <source>
        <dbReference type="SAM" id="SignalP"/>
    </source>
</evidence>
<comment type="caution">
    <text evidence="3">The sequence shown here is derived from an EMBL/GenBank/DDBJ whole genome shotgun (WGS) entry which is preliminary data.</text>
</comment>
<reference evidence="3 4" key="1">
    <citation type="submission" date="2019-10" db="EMBL/GenBank/DDBJ databases">
        <title>Assembly and Annotation for the nematode Trichostrongylus colubriformis.</title>
        <authorList>
            <person name="Martin J."/>
        </authorList>
    </citation>
    <scope>NUCLEOTIDE SEQUENCE [LARGE SCALE GENOMIC DNA]</scope>
    <source>
        <strain evidence="3">G859</strain>
        <tissue evidence="3">Whole worm</tissue>
    </source>
</reference>
<dbReference type="Proteomes" id="UP001331761">
    <property type="component" value="Unassembled WGS sequence"/>
</dbReference>
<evidence type="ECO:0000313" key="3">
    <source>
        <dbReference type="EMBL" id="KAK5984907.1"/>
    </source>
</evidence>
<dbReference type="Pfam" id="PF00059">
    <property type="entry name" value="Lectin_C"/>
    <property type="match status" value="1"/>
</dbReference>
<dbReference type="PROSITE" id="PS50041">
    <property type="entry name" value="C_TYPE_LECTIN_2"/>
    <property type="match status" value="1"/>
</dbReference>
<evidence type="ECO:0000313" key="4">
    <source>
        <dbReference type="Proteomes" id="UP001331761"/>
    </source>
</evidence>
<keyword evidence="4" id="KW-1185">Reference proteome</keyword>
<dbReference type="PANTHER" id="PTHR22803">
    <property type="entry name" value="MANNOSE, PHOSPHOLIPASE, LECTIN RECEPTOR RELATED"/>
    <property type="match status" value="1"/>
</dbReference>
<accession>A0AAN8FUL0</accession>
<protein>
    <recommendedName>
        <fullName evidence="2">C-type lectin domain-containing protein</fullName>
    </recommendedName>
</protein>
<dbReference type="Gene3D" id="3.10.100.10">
    <property type="entry name" value="Mannose-Binding Protein A, subunit A"/>
    <property type="match status" value="1"/>
</dbReference>
<proteinExistence type="predicted"/>
<dbReference type="AlphaFoldDB" id="A0AAN8FUL0"/>
<dbReference type="SMART" id="SM00034">
    <property type="entry name" value="CLECT"/>
    <property type="match status" value="1"/>
</dbReference>
<name>A0AAN8FUL0_TRICO</name>